<name>H7ELJ6_9SPIR</name>
<evidence type="ECO:0000256" key="9">
    <source>
        <dbReference type="ARBA" id="ARBA00022759"/>
    </source>
</evidence>
<evidence type="ECO:0000256" key="7">
    <source>
        <dbReference type="ARBA" id="ARBA00022722"/>
    </source>
</evidence>
<keyword evidence="9 12" id="KW-0255">Endonuclease</keyword>
<comment type="cofactor">
    <cofactor evidence="2">
        <name>Mg(2+)</name>
        <dbReference type="ChEBI" id="CHEBI:18420"/>
    </cofactor>
</comment>
<evidence type="ECO:0000256" key="8">
    <source>
        <dbReference type="ARBA" id="ARBA00022723"/>
    </source>
</evidence>
<keyword evidence="8 12" id="KW-0479">Metal-binding</keyword>
<protein>
    <recommendedName>
        <fullName evidence="13">Ribonuclease</fullName>
        <ecNumber evidence="13">3.1.26.4</ecNumber>
    </recommendedName>
</protein>
<dbReference type="PROSITE" id="PS51257">
    <property type="entry name" value="PROKAR_LIPOPROTEIN"/>
    <property type="match status" value="1"/>
</dbReference>
<comment type="cofactor">
    <cofactor evidence="12">
        <name>Mn(2+)</name>
        <dbReference type="ChEBI" id="CHEBI:29035"/>
    </cofactor>
    <cofactor evidence="12">
        <name>Mg(2+)</name>
        <dbReference type="ChEBI" id="CHEBI:18420"/>
    </cofactor>
    <text evidence="12">Manganese or magnesium. Binds 1 divalent metal ion per monomer in the absence of substrate. May bind a second metal ion after substrate binding.</text>
</comment>
<dbReference type="NCBIfam" id="NF000595">
    <property type="entry name" value="PRK00015.1-3"/>
    <property type="match status" value="1"/>
</dbReference>
<evidence type="ECO:0000256" key="4">
    <source>
        <dbReference type="ARBA" id="ARBA00004496"/>
    </source>
</evidence>
<dbReference type="OrthoDB" id="9803420at2"/>
<dbReference type="InterPro" id="IPR022898">
    <property type="entry name" value="RNase_HII"/>
</dbReference>
<dbReference type="InterPro" id="IPR001352">
    <property type="entry name" value="RNase_HII/HIII"/>
</dbReference>
<evidence type="ECO:0000256" key="5">
    <source>
        <dbReference type="ARBA" id="ARBA00007383"/>
    </source>
</evidence>
<dbReference type="EMBL" id="AGRW01000049">
    <property type="protein sequence ID" value="EIC01537.1"/>
    <property type="molecule type" value="Genomic_DNA"/>
</dbReference>
<feature type="binding site" evidence="12">
    <location>
        <position position="9"/>
    </location>
    <ligand>
        <name>a divalent metal cation</name>
        <dbReference type="ChEBI" id="CHEBI:60240"/>
    </ligand>
</feature>
<dbReference type="GO" id="GO:0032299">
    <property type="term" value="C:ribonuclease H2 complex"/>
    <property type="evidence" value="ECO:0007669"/>
    <property type="project" value="TreeGrafter"/>
</dbReference>
<dbReference type="CDD" id="cd07182">
    <property type="entry name" value="RNase_HII_bacteria_HII_like"/>
    <property type="match status" value="1"/>
</dbReference>
<reference evidence="16 17" key="1">
    <citation type="submission" date="2011-09" db="EMBL/GenBank/DDBJ databases">
        <title>The draft genome of Treponema saccharophilum DSM 2985.</title>
        <authorList>
            <consortium name="US DOE Joint Genome Institute (JGI-PGF)"/>
            <person name="Lucas S."/>
            <person name="Copeland A."/>
            <person name="Lapidus A."/>
            <person name="Glavina del Rio T."/>
            <person name="Dalin E."/>
            <person name="Tice H."/>
            <person name="Bruce D."/>
            <person name="Goodwin L."/>
            <person name="Pitluck S."/>
            <person name="Peters L."/>
            <person name="Kyrpides N."/>
            <person name="Mavromatis K."/>
            <person name="Ivanova N."/>
            <person name="Markowitz V."/>
            <person name="Cheng J.-F."/>
            <person name="Hugenholtz P."/>
            <person name="Woyke T."/>
            <person name="Wu D."/>
            <person name="Gronow S."/>
            <person name="Wellnitz S."/>
            <person name="Brambilla E."/>
            <person name="Klenk H.-P."/>
            <person name="Eisen J.A."/>
        </authorList>
    </citation>
    <scope>NUCLEOTIDE SEQUENCE [LARGE SCALE GENOMIC DNA]</scope>
    <source>
        <strain evidence="16 17">DSM 2985</strain>
    </source>
</reference>
<evidence type="ECO:0000256" key="3">
    <source>
        <dbReference type="ARBA" id="ARBA00004065"/>
    </source>
</evidence>
<keyword evidence="10 12" id="KW-0378">Hydrolase</keyword>
<evidence type="ECO:0000256" key="13">
    <source>
        <dbReference type="RuleBase" id="RU003515"/>
    </source>
</evidence>
<dbReference type="PANTHER" id="PTHR10954">
    <property type="entry name" value="RIBONUCLEASE H2 SUBUNIT A"/>
    <property type="match status" value="1"/>
</dbReference>
<feature type="compositionally biased region" description="Basic and acidic residues" evidence="14">
    <location>
        <begin position="197"/>
        <end position="206"/>
    </location>
</feature>
<evidence type="ECO:0000256" key="1">
    <source>
        <dbReference type="ARBA" id="ARBA00000077"/>
    </source>
</evidence>
<evidence type="ECO:0000256" key="10">
    <source>
        <dbReference type="ARBA" id="ARBA00022801"/>
    </source>
</evidence>
<evidence type="ECO:0000256" key="12">
    <source>
        <dbReference type="PROSITE-ProRule" id="PRU01319"/>
    </source>
</evidence>
<gene>
    <name evidence="16" type="ORF">TresaDRAFT_1146</name>
</gene>
<evidence type="ECO:0000256" key="11">
    <source>
        <dbReference type="ARBA" id="ARBA00023211"/>
    </source>
</evidence>
<evidence type="ECO:0000313" key="17">
    <source>
        <dbReference type="Proteomes" id="UP000003571"/>
    </source>
</evidence>
<dbReference type="PATRIC" id="fig|907348.3.peg.1786"/>
<feature type="region of interest" description="Disordered" evidence="14">
    <location>
        <begin position="197"/>
        <end position="225"/>
    </location>
</feature>
<organism evidence="16 17">
    <name type="scientific">Treponema saccharophilum DSM 2985</name>
    <dbReference type="NCBI Taxonomy" id="907348"/>
    <lineage>
        <taxon>Bacteria</taxon>
        <taxon>Pseudomonadati</taxon>
        <taxon>Spirochaetota</taxon>
        <taxon>Spirochaetia</taxon>
        <taxon>Spirochaetales</taxon>
        <taxon>Treponemataceae</taxon>
        <taxon>Treponema</taxon>
    </lineage>
</organism>
<dbReference type="AlphaFoldDB" id="H7ELJ6"/>
<dbReference type="STRING" id="907348.TresaDRAFT_1146"/>
<dbReference type="Gene3D" id="3.30.420.10">
    <property type="entry name" value="Ribonuclease H-like superfamily/Ribonuclease H"/>
    <property type="match status" value="1"/>
</dbReference>
<dbReference type="GO" id="GO:0004523">
    <property type="term" value="F:RNA-DNA hybrid ribonuclease activity"/>
    <property type="evidence" value="ECO:0007669"/>
    <property type="project" value="UniProtKB-UniRule"/>
</dbReference>
<dbReference type="SUPFAM" id="SSF53098">
    <property type="entry name" value="Ribonuclease H-like"/>
    <property type="match status" value="1"/>
</dbReference>
<dbReference type="InterPro" id="IPR024567">
    <property type="entry name" value="RNase_HII/HIII_dom"/>
</dbReference>
<comment type="function">
    <text evidence="3 13">Endonuclease that specifically degrades the RNA of RNA-DNA hybrids.</text>
</comment>
<keyword evidence="11" id="KW-0464">Manganese</keyword>
<dbReference type="Proteomes" id="UP000003571">
    <property type="component" value="Unassembled WGS sequence"/>
</dbReference>
<dbReference type="GO" id="GO:0005737">
    <property type="term" value="C:cytoplasm"/>
    <property type="evidence" value="ECO:0007669"/>
    <property type="project" value="UniProtKB-SubCell"/>
</dbReference>
<dbReference type="EC" id="3.1.26.4" evidence="13"/>
<feature type="binding site" evidence="12">
    <location>
        <position position="8"/>
    </location>
    <ligand>
        <name>a divalent metal cation</name>
        <dbReference type="ChEBI" id="CHEBI:60240"/>
    </ligand>
</feature>
<sequence>MKWECGLDEAGRGCIAGPVAAGCVVLPADFPVGMLDDSKKLSKKAREAAYAEIVARACWGFGIVDNKKIDEINILQASLLAMKIAYEKMAEKFPKWAEANGMQICGDAGSCLSAVVDGNFVADIPCEVRCEPKADGNYPSVMAASIIAKVGRDALMDEFDAVYPGYGYAKHKGYPTKSHLEICRSVGPSPIQRLSFDIRPKSEKASGKKKPGRRDDDSLLPGLFD</sequence>
<dbReference type="GO" id="GO:0043137">
    <property type="term" value="P:DNA replication, removal of RNA primer"/>
    <property type="evidence" value="ECO:0007669"/>
    <property type="project" value="TreeGrafter"/>
</dbReference>
<evidence type="ECO:0000313" key="16">
    <source>
        <dbReference type="EMBL" id="EIC01537.1"/>
    </source>
</evidence>
<dbReference type="GO" id="GO:0046872">
    <property type="term" value="F:metal ion binding"/>
    <property type="evidence" value="ECO:0007669"/>
    <property type="project" value="UniProtKB-KW"/>
</dbReference>
<keyword evidence="6" id="KW-0963">Cytoplasm</keyword>
<dbReference type="PANTHER" id="PTHR10954:SF18">
    <property type="entry name" value="RIBONUCLEASE HII"/>
    <property type="match status" value="1"/>
</dbReference>
<comment type="similarity">
    <text evidence="5 13">Belongs to the RNase HII family.</text>
</comment>
<keyword evidence="17" id="KW-1185">Reference proteome</keyword>
<comment type="catalytic activity">
    <reaction evidence="1 12 13">
        <text>Endonucleolytic cleavage to 5'-phosphomonoester.</text>
        <dbReference type="EC" id="3.1.26.4"/>
    </reaction>
</comment>
<dbReference type="PROSITE" id="PS51975">
    <property type="entry name" value="RNASE_H_2"/>
    <property type="match status" value="1"/>
</dbReference>
<evidence type="ECO:0000256" key="2">
    <source>
        <dbReference type="ARBA" id="ARBA00001946"/>
    </source>
</evidence>
<feature type="domain" description="RNase H type-2" evidence="15">
    <location>
        <begin position="2"/>
        <end position="208"/>
    </location>
</feature>
<evidence type="ECO:0000256" key="6">
    <source>
        <dbReference type="ARBA" id="ARBA00022490"/>
    </source>
</evidence>
<dbReference type="GO" id="GO:0006298">
    <property type="term" value="P:mismatch repair"/>
    <property type="evidence" value="ECO:0007669"/>
    <property type="project" value="TreeGrafter"/>
</dbReference>
<feature type="binding site" evidence="12">
    <location>
        <position position="117"/>
    </location>
    <ligand>
        <name>a divalent metal cation</name>
        <dbReference type="ChEBI" id="CHEBI:60240"/>
    </ligand>
</feature>
<dbReference type="InterPro" id="IPR012337">
    <property type="entry name" value="RNaseH-like_sf"/>
</dbReference>
<evidence type="ECO:0000259" key="15">
    <source>
        <dbReference type="PROSITE" id="PS51975"/>
    </source>
</evidence>
<keyword evidence="7 12" id="KW-0540">Nuclease</keyword>
<dbReference type="GO" id="GO:0003723">
    <property type="term" value="F:RNA binding"/>
    <property type="evidence" value="ECO:0007669"/>
    <property type="project" value="UniProtKB-UniRule"/>
</dbReference>
<dbReference type="InterPro" id="IPR036397">
    <property type="entry name" value="RNaseH_sf"/>
</dbReference>
<comment type="subcellular location">
    <subcellularLocation>
        <location evidence="4">Cytoplasm</location>
    </subcellularLocation>
</comment>
<proteinExistence type="inferred from homology"/>
<comment type="caution">
    <text evidence="16">The sequence shown here is derived from an EMBL/GenBank/DDBJ whole genome shotgun (WGS) entry which is preliminary data.</text>
</comment>
<accession>H7ELJ6</accession>
<evidence type="ECO:0000256" key="14">
    <source>
        <dbReference type="SAM" id="MobiDB-lite"/>
    </source>
</evidence>
<dbReference type="eggNOG" id="COG0164">
    <property type="taxonomic scope" value="Bacteria"/>
</dbReference>
<dbReference type="Pfam" id="PF01351">
    <property type="entry name" value="RNase_HII"/>
    <property type="match status" value="1"/>
</dbReference>
<dbReference type="RefSeq" id="WP_002704838.1">
    <property type="nucleotide sequence ID" value="NZ_AGRW01000049.1"/>
</dbReference>